<comment type="caution">
    <text evidence="4">The sequence shown here is derived from an EMBL/GenBank/DDBJ whole genome shotgun (WGS) entry which is preliminary data.</text>
</comment>
<dbReference type="InterPro" id="IPR053140">
    <property type="entry name" value="GDSL_Rv0518-like"/>
</dbReference>
<gene>
    <name evidence="4" type="ORF">JS756_17270</name>
</gene>
<dbReference type="Proteomes" id="UP000788262">
    <property type="component" value="Unassembled WGS sequence"/>
</dbReference>
<dbReference type="InterPro" id="IPR036514">
    <property type="entry name" value="SGNH_hydro_sf"/>
</dbReference>
<feature type="domain" description="SGNH hydrolase-type esterase" evidence="3">
    <location>
        <begin position="233"/>
        <end position="428"/>
    </location>
</feature>
<feature type="signal peptide" evidence="2">
    <location>
        <begin position="1"/>
        <end position="28"/>
    </location>
</feature>
<dbReference type="PANTHER" id="PTHR43784:SF2">
    <property type="entry name" value="GDSL-LIKE LIPASE_ACYLHYDROLASE, PUTATIVE (AFU_ORTHOLOGUE AFUA_2G00820)-RELATED"/>
    <property type="match status" value="1"/>
</dbReference>
<organism evidence="4 5">
    <name type="scientific">Streptomyces actuosus</name>
    <dbReference type="NCBI Taxonomy" id="1885"/>
    <lineage>
        <taxon>Bacteria</taxon>
        <taxon>Bacillati</taxon>
        <taxon>Actinomycetota</taxon>
        <taxon>Actinomycetes</taxon>
        <taxon>Kitasatosporales</taxon>
        <taxon>Streptomycetaceae</taxon>
        <taxon>Streptomyces</taxon>
    </lineage>
</organism>
<dbReference type="EMBL" id="JAFFZS010000012">
    <property type="protein sequence ID" value="MBN0045823.1"/>
    <property type="molecule type" value="Genomic_DNA"/>
</dbReference>
<evidence type="ECO:0000259" key="3">
    <source>
        <dbReference type="Pfam" id="PF13472"/>
    </source>
</evidence>
<evidence type="ECO:0000313" key="5">
    <source>
        <dbReference type="Proteomes" id="UP000788262"/>
    </source>
</evidence>
<evidence type="ECO:0000256" key="1">
    <source>
        <dbReference type="SAM" id="MobiDB-lite"/>
    </source>
</evidence>
<reference evidence="4 5" key="1">
    <citation type="submission" date="2021-02" db="EMBL/GenBank/DDBJ databases">
        <title>Whole genome sequencing of Streptomyces actuosus VRA1.</title>
        <authorList>
            <person name="Sen G."/>
            <person name="Sen A."/>
        </authorList>
    </citation>
    <scope>NUCLEOTIDE SEQUENCE [LARGE SCALE GENOMIC DNA]</scope>
    <source>
        <strain evidence="4 5">VRA1</strain>
    </source>
</reference>
<dbReference type="SUPFAM" id="SSF52266">
    <property type="entry name" value="SGNH hydrolase"/>
    <property type="match status" value="1"/>
</dbReference>
<dbReference type="GO" id="GO:0016787">
    <property type="term" value="F:hydrolase activity"/>
    <property type="evidence" value="ECO:0007669"/>
    <property type="project" value="UniProtKB-KW"/>
</dbReference>
<evidence type="ECO:0000313" key="4">
    <source>
        <dbReference type="EMBL" id="MBN0045823.1"/>
    </source>
</evidence>
<dbReference type="RefSeq" id="WP_205383990.1">
    <property type="nucleotide sequence ID" value="NZ_JAFFZS010000012.1"/>
</dbReference>
<evidence type="ECO:0000256" key="2">
    <source>
        <dbReference type="SAM" id="SignalP"/>
    </source>
</evidence>
<dbReference type="CDD" id="cd01830">
    <property type="entry name" value="XynE_like"/>
    <property type="match status" value="1"/>
</dbReference>
<accession>A0ABS2VRS0</accession>
<dbReference type="Pfam" id="PF13472">
    <property type="entry name" value="Lipase_GDSL_2"/>
    <property type="match status" value="1"/>
</dbReference>
<feature type="compositionally biased region" description="Gly residues" evidence="1">
    <location>
        <begin position="33"/>
        <end position="43"/>
    </location>
</feature>
<keyword evidence="4" id="KW-0378">Hydrolase</keyword>
<dbReference type="PANTHER" id="PTHR43784">
    <property type="entry name" value="GDSL-LIKE LIPASE/ACYLHYDROLASE, PUTATIVE (AFU_ORTHOLOGUE AFUA_2G00820)-RELATED"/>
    <property type="match status" value="1"/>
</dbReference>
<protein>
    <submittedName>
        <fullName evidence="4">SGNH/GDSL hydrolase family protein</fullName>
    </submittedName>
</protein>
<keyword evidence="5" id="KW-1185">Reference proteome</keyword>
<feature type="region of interest" description="Disordered" evidence="1">
    <location>
        <begin position="33"/>
        <end position="81"/>
    </location>
</feature>
<proteinExistence type="predicted"/>
<feature type="chain" id="PRO_5047052938" evidence="2">
    <location>
        <begin position="29"/>
        <end position="447"/>
    </location>
</feature>
<dbReference type="InterPro" id="IPR013830">
    <property type="entry name" value="SGNH_hydro"/>
</dbReference>
<sequence length="447" mass="45973">MARRHGRALLSAIAALIVGLSATLYAVAASGTGTAGHRGGSADGRGPHPSADPPSTGVWATSWAASPSGAEPGTGTTGMAGRSVRNVVHTSVGGTRARITLSNLYGTRPLTVTDATVAVAAGGGGASADAGTLRRVTFDGGSTRVVIPAGQRAVSDAVPVPVPDDGDVLVTTYSPASSGPVTYHRYARQTSYAAVGDRAADPDGSAYTERTPFWRYLTALDVLGHEAEGTVVVFGDSITDGMTATSDADRRWTDVLADRLRTAADAGQDVPRYGVVNAGISGNRVLVDGLGQPPENPSGLHRFSRDVLGRAEVRVVVIDLGVNDILRPPLPPAAGTVLDGLRTLVRQAHARGVKVVGATLTPFGGHRGGTPDREAVRQQVNAAIRAGGVYDAVVDFDAALRDPRDPRRLLPRHDCGDHLHPGDAGYRAMGEAFDLAVLKGAAPPAAL</sequence>
<keyword evidence="2" id="KW-0732">Signal</keyword>
<name>A0ABS2VRS0_STRAS</name>
<dbReference type="Gene3D" id="3.40.50.1110">
    <property type="entry name" value="SGNH hydrolase"/>
    <property type="match status" value="1"/>
</dbReference>